<organism evidence="1 2">
    <name type="scientific">Blastomyces gilchristii (strain SLH14081)</name>
    <name type="common">Blastomyces dermatitidis</name>
    <dbReference type="NCBI Taxonomy" id="559298"/>
    <lineage>
        <taxon>Eukaryota</taxon>
        <taxon>Fungi</taxon>
        <taxon>Dikarya</taxon>
        <taxon>Ascomycota</taxon>
        <taxon>Pezizomycotina</taxon>
        <taxon>Eurotiomycetes</taxon>
        <taxon>Eurotiomycetidae</taxon>
        <taxon>Onygenales</taxon>
        <taxon>Ajellomycetaceae</taxon>
        <taxon>Blastomyces</taxon>
    </lineage>
</organism>
<dbReference type="OrthoDB" id="4191107at2759"/>
<keyword evidence="2" id="KW-1185">Reference proteome</keyword>
<accession>A0A179V3W6</accession>
<proteinExistence type="predicted"/>
<evidence type="ECO:0000313" key="1">
    <source>
        <dbReference type="EMBL" id="OAT13282.1"/>
    </source>
</evidence>
<reference evidence="2" key="1">
    <citation type="journal article" date="2015" name="PLoS Genet.">
        <title>The dynamic genome and transcriptome of the human fungal pathogen Blastomyces and close relative Emmonsia.</title>
        <authorList>
            <person name="Munoz J.F."/>
            <person name="Gauthier G.M."/>
            <person name="Desjardins C.A."/>
            <person name="Gallo J.E."/>
            <person name="Holder J."/>
            <person name="Sullivan T.D."/>
            <person name="Marty A.J."/>
            <person name="Carmen J.C."/>
            <person name="Chen Z."/>
            <person name="Ding L."/>
            <person name="Gujja S."/>
            <person name="Magrini V."/>
            <person name="Misas E."/>
            <person name="Mitreva M."/>
            <person name="Priest M."/>
            <person name="Saif S."/>
            <person name="Whiston E.A."/>
            <person name="Young S."/>
            <person name="Zeng Q."/>
            <person name="Goldman W.E."/>
            <person name="Mardis E.R."/>
            <person name="Taylor J.W."/>
            <person name="McEwen J.G."/>
            <person name="Clay O.K."/>
            <person name="Klein B.S."/>
            <person name="Cuomo C.A."/>
        </authorList>
    </citation>
    <scope>NUCLEOTIDE SEQUENCE [LARGE SCALE GENOMIC DNA]</scope>
    <source>
        <strain evidence="2">SLH14081</strain>
    </source>
</reference>
<dbReference type="Proteomes" id="UP000002038">
    <property type="component" value="Unassembled WGS sequence"/>
</dbReference>
<evidence type="ECO:0000313" key="2">
    <source>
        <dbReference type="Proteomes" id="UP000002038"/>
    </source>
</evidence>
<dbReference type="VEuPathDB" id="FungiDB:BDBG_17770"/>
<gene>
    <name evidence="1" type="ORF">BDBG_17770</name>
</gene>
<dbReference type="GeneID" id="42529357"/>
<dbReference type="KEGG" id="bgh:BDBG_17770"/>
<protein>
    <submittedName>
        <fullName evidence="1">Uncharacterized protein</fullName>
    </submittedName>
</protein>
<name>A0A179V3W6_BLAGS</name>
<dbReference type="RefSeq" id="XP_031580805.1">
    <property type="nucleotide sequence ID" value="XM_031725421.1"/>
</dbReference>
<dbReference type="AlphaFoldDB" id="A0A179V3W6"/>
<sequence length="100" mass="11005">MMSDHYQASYEYSHNFSDHFLSADEAEVLLFMTVSSSLSVSSPHLIFRPAANSLPSSGQLLTLSSTVPLFAVLNKDYVILTYQNLQYKSHVSASADILSA</sequence>
<dbReference type="EMBL" id="GG657471">
    <property type="protein sequence ID" value="OAT13282.1"/>
    <property type="molecule type" value="Genomic_DNA"/>
</dbReference>